<reference evidence="2 3" key="1">
    <citation type="journal article" date="2024" name="Ann. Entomol. Soc. Am.">
        <title>Genomic analyses of the southern and eastern yellowjacket wasps (Hymenoptera: Vespidae) reveal evolutionary signatures of social life.</title>
        <authorList>
            <person name="Catto M.A."/>
            <person name="Caine P.B."/>
            <person name="Orr S.E."/>
            <person name="Hunt B.G."/>
            <person name="Goodisman M.A.D."/>
        </authorList>
    </citation>
    <scope>NUCLEOTIDE SEQUENCE [LARGE SCALE GENOMIC DNA]</scope>
    <source>
        <strain evidence="2">232</strain>
        <tissue evidence="2">Head and thorax</tissue>
    </source>
</reference>
<evidence type="ECO:0000313" key="2">
    <source>
        <dbReference type="EMBL" id="KAL2747234.1"/>
    </source>
</evidence>
<comment type="caution">
    <text evidence="2">The sequence shown here is derived from an EMBL/GenBank/DDBJ whole genome shotgun (WGS) entry which is preliminary data.</text>
</comment>
<feature type="compositionally biased region" description="Basic and acidic residues" evidence="1">
    <location>
        <begin position="1"/>
        <end position="18"/>
    </location>
</feature>
<keyword evidence="3" id="KW-1185">Reference proteome</keyword>
<evidence type="ECO:0000313" key="3">
    <source>
        <dbReference type="Proteomes" id="UP001607303"/>
    </source>
</evidence>
<sequence length="203" mass="22594">MIPCEETRAKERKEEKVKGLTFEGPKNSSQSVLDRSRVSSRIVYGEMVIAVNFFVREVEKEKNKKKEKKIKMKRRRSARGFVPRASSNEDREQKAGIPASGAPLGRTAHAQLITVPFDDLPPQPPPPPPPPSQSQTQSPRDPRSPTNVLSSFLVELDPAQLCLGTYTSNLSLRLGIDRYKVTTPSKARSVSRAQGSRVWKGSN</sequence>
<gene>
    <name evidence="2" type="ORF">V1477_005604</name>
</gene>
<dbReference type="Proteomes" id="UP001607303">
    <property type="component" value="Unassembled WGS sequence"/>
</dbReference>
<feature type="compositionally biased region" description="Basic residues" evidence="1">
    <location>
        <begin position="65"/>
        <end position="78"/>
    </location>
</feature>
<proteinExistence type="predicted"/>
<feature type="region of interest" description="Disordered" evidence="1">
    <location>
        <begin position="59"/>
        <end position="147"/>
    </location>
</feature>
<feature type="compositionally biased region" description="Pro residues" evidence="1">
    <location>
        <begin position="119"/>
        <end position="132"/>
    </location>
</feature>
<name>A0ABD2CQ44_VESMC</name>
<organism evidence="2 3">
    <name type="scientific">Vespula maculifrons</name>
    <name type="common">Eastern yellow jacket</name>
    <name type="synonym">Wasp</name>
    <dbReference type="NCBI Taxonomy" id="7453"/>
    <lineage>
        <taxon>Eukaryota</taxon>
        <taxon>Metazoa</taxon>
        <taxon>Ecdysozoa</taxon>
        <taxon>Arthropoda</taxon>
        <taxon>Hexapoda</taxon>
        <taxon>Insecta</taxon>
        <taxon>Pterygota</taxon>
        <taxon>Neoptera</taxon>
        <taxon>Endopterygota</taxon>
        <taxon>Hymenoptera</taxon>
        <taxon>Apocrita</taxon>
        <taxon>Aculeata</taxon>
        <taxon>Vespoidea</taxon>
        <taxon>Vespidae</taxon>
        <taxon>Vespinae</taxon>
        <taxon>Vespula</taxon>
    </lineage>
</organism>
<feature type="region of interest" description="Disordered" evidence="1">
    <location>
        <begin position="1"/>
        <end position="37"/>
    </location>
</feature>
<evidence type="ECO:0000256" key="1">
    <source>
        <dbReference type="SAM" id="MobiDB-lite"/>
    </source>
</evidence>
<dbReference type="AlphaFoldDB" id="A0ABD2CQ44"/>
<protein>
    <submittedName>
        <fullName evidence="2">Uncharacterized protein</fullName>
    </submittedName>
</protein>
<dbReference type="EMBL" id="JAYRBN010000037">
    <property type="protein sequence ID" value="KAL2747234.1"/>
    <property type="molecule type" value="Genomic_DNA"/>
</dbReference>
<accession>A0ABD2CQ44</accession>